<gene>
    <name evidence="1" type="ORF">LL253_18435</name>
</gene>
<evidence type="ECO:0008006" key="3">
    <source>
        <dbReference type="Google" id="ProtNLM"/>
    </source>
</evidence>
<accession>A0ABS8H7X5</accession>
<dbReference type="Proteomes" id="UP001198830">
    <property type="component" value="Unassembled WGS sequence"/>
</dbReference>
<evidence type="ECO:0000313" key="1">
    <source>
        <dbReference type="EMBL" id="MCC4234654.1"/>
    </source>
</evidence>
<reference evidence="1 2" key="1">
    <citation type="submission" date="2021-10" db="EMBL/GenBank/DDBJ databases">
        <title>The diversity and Nitrogen Metabolism of Culturable Nitrate-Utilizing Bacteria Within the Oxygen Minimum Zone of the Changjiang (Yangtze River)Estuary.</title>
        <authorList>
            <person name="Zhang D."/>
            <person name="Zheng J."/>
            <person name="Liu S."/>
            <person name="He W."/>
        </authorList>
    </citation>
    <scope>NUCLEOTIDE SEQUENCE [LARGE SCALE GENOMIC DNA]</scope>
    <source>
        <strain evidence="1 2">FXH275-2</strain>
    </source>
</reference>
<organism evidence="1 2">
    <name type="scientific">Sphingobium soli</name>
    <dbReference type="NCBI Taxonomy" id="1591116"/>
    <lineage>
        <taxon>Bacteria</taxon>
        <taxon>Pseudomonadati</taxon>
        <taxon>Pseudomonadota</taxon>
        <taxon>Alphaproteobacteria</taxon>
        <taxon>Sphingomonadales</taxon>
        <taxon>Sphingomonadaceae</taxon>
        <taxon>Sphingobium</taxon>
    </lineage>
</organism>
<protein>
    <recommendedName>
        <fullName evidence="3">Uracil-DNA glycosylase-like domain-containing protein</fullName>
    </recommendedName>
</protein>
<name>A0ABS8H7X5_9SPHN</name>
<keyword evidence="2" id="KW-1185">Reference proteome</keyword>
<evidence type="ECO:0000313" key="2">
    <source>
        <dbReference type="Proteomes" id="UP001198830"/>
    </source>
</evidence>
<proteinExistence type="predicted"/>
<dbReference type="EMBL" id="JAJGNP010000024">
    <property type="protein sequence ID" value="MCC4234654.1"/>
    <property type="molecule type" value="Genomic_DNA"/>
</dbReference>
<dbReference type="RefSeq" id="WP_228228099.1">
    <property type="nucleotide sequence ID" value="NZ_JAJGNP010000024.1"/>
</dbReference>
<comment type="caution">
    <text evidence="1">The sequence shown here is derived from an EMBL/GenBank/DDBJ whole genome shotgun (WGS) entry which is preliminary data.</text>
</comment>
<sequence length="220" mass="24004">MTAATCIAALRERLSADASLADTPGKVLYSSAATLNPFPIYFLGTNPGGALPSTLGQSIDDIEGGLNEYLDYSWEGRPPGQAKLQKQVNRFLSGLGFEPRDVPASNIVMTRSTGITTHQDMDGDARRCWPLHQIILESVRPRSVLAFGSGLEKSAFAYLRAFFKPDEIESIPAEQPGFTCHAFKASFGAKSINVVVVPHLTRYSPYKKPAIMEWVKARLA</sequence>